<accession>A0A7C5VXU9</accession>
<evidence type="ECO:0000256" key="1">
    <source>
        <dbReference type="SAM" id="Coils"/>
    </source>
</evidence>
<reference evidence="3" key="1">
    <citation type="journal article" date="2020" name="mSystems">
        <title>Genome- and Community-Level Interaction Insights into Carbon Utilization and Element Cycling Functions of Hydrothermarchaeota in Hydrothermal Sediment.</title>
        <authorList>
            <person name="Zhou Z."/>
            <person name="Liu Y."/>
            <person name="Xu W."/>
            <person name="Pan J."/>
            <person name="Luo Z.H."/>
            <person name="Li M."/>
        </authorList>
    </citation>
    <scope>NUCLEOTIDE SEQUENCE [LARGE SCALE GENOMIC DNA]</scope>
    <source>
        <strain evidence="3">SpSt-1065</strain>
    </source>
</reference>
<feature type="compositionally biased region" description="Low complexity" evidence="2">
    <location>
        <begin position="142"/>
        <end position="163"/>
    </location>
</feature>
<proteinExistence type="predicted"/>
<sequence>MAEITAPITARGIGNWLKWLAEQMNAGAISLAGRVHQGASAAIQGATIAGQVPGALLYSFFTGQPGRLSEFRPYDPWQDPVFVEAQRTMGRLPPVQRVENPPPATSGETLAAMPVPDQILTGQAATLQELRERGLQPTYTMQQQQGSQRRGSASSASAVRSAPSPLPSERIPVTPVPDQILAGVAPTIADLQKMGLEPTYFLAPAEVIANADRPLLGQSMPNVGQATAALAAGERIPDQVLLGYYPSIEAMRAAGVQPTYVLQGLYRSGNTGTSAVQSTGTVSKQTPDWLSVYQRQQDLLDVLGVVTERGQALRMAARRAAETPGASVAELYWEQGFEPMLRRYGFSEEALRQKKQELQELERDWRRYGQIQDFAEFLWINGYDPFTR</sequence>
<organism evidence="3">
    <name type="scientific">Thermomicrobium roseum</name>
    <dbReference type="NCBI Taxonomy" id="500"/>
    <lineage>
        <taxon>Bacteria</taxon>
        <taxon>Pseudomonadati</taxon>
        <taxon>Thermomicrobiota</taxon>
        <taxon>Thermomicrobia</taxon>
        <taxon>Thermomicrobiales</taxon>
        <taxon>Thermomicrobiaceae</taxon>
        <taxon>Thermomicrobium</taxon>
    </lineage>
</organism>
<feature type="coiled-coil region" evidence="1">
    <location>
        <begin position="344"/>
        <end position="371"/>
    </location>
</feature>
<evidence type="ECO:0000313" key="3">
    <source>
        <dbReference type="EMBL" id="HHM96201.1"/>
    </source>
</evidence>
<feature type="region of interest" description="Disordered" evidence="2">
    <location>
        <begin position="138"/>
        <end position="174"/>
    </location>
</feature>
<name>A0A7C5VXU9_THERO</name>
<gene>
    <name evidence="3" type="ORF">ENM21_03185</name>
</gene>
<comment type="caution">
    <text evidence="3">The sequence shown here is derived from an EMBL/GenBank/DDBJ whole genome shotgun (WGS) entry which is preliminary data.</text>
</comment>
<dbReference type="AlphaFoldDB" id="A0A7C5VXU9"/>
<protein>
    <submittedName>
        <fullName evidence="3">Uncharacterized protein</fullName>
    </submittedName>
</protein>
<dbReference type="EMBL" id="DRWX01000154">
    <property type="protein sequence ID" value="HHM96201.1"/>
    <property type="molecule type" value="Genomic_DNA"/>
</dbReference>
<evidence type="ECO:0000256" key="2">
    <source>
        <dbReference type="SAM" id="MobiDB-lite"/>
    </source>
</evidence>
<keyword evidence="1" id="KW-0175">Coiled coil</keyword>